<dbReference type="CDD" id="cd02133">
    <property type="entry name" value="PA_C5a_like"/>
    <property type="match status" value="1"/>
</dbReference>
<evidence type="ECO:0000256" key="2">
    <source>
        <dbReference type="ARBA" id="ARBA00022512"/>
    </source>
</evidence>
<evidence type="ECO:0000256" key="9">
    <source>
        <dbReference type="PROSITE-ProRule" id="PRU01240"/>
    </source>
</evidence>
<dbReference type="InterPro" id="IPR023828">
    <property type="entry name" value="Peptidase_S8_Ser-AS"/>
</dbReference>
<keyword evidence="7 9" id="KW-0720">Serine protease</keyword>
<dbReference type="SUPFAM" id="SSF52743">
    <property type="entry name" value="Subtilisin-like"/>
    <property type="match status" value="1"/>
</dbReference>
<dbReference type="Gene3D" id="3.50.30.30">
    <property type="match status" value="1"/>
</dbReference>
<evidence type="ECO:0000256" key="8">
    <source>
        <dbReference type="PIRSR" id="PIRSR615500-1"/>
    </source>
</evidence>
<dbReference type="GO" id="GO:0006508">
    <property type="term" value="P:proteolysis"/>
    <property type="evidence" value="ECO:0007669"/>
    <property type="project" value="UniProtKB-KW"/>
</dbReference>
<dbReference type="InterPro" id="IPR034213">
    <property type="entry name" value="S8_Vpr-like"/>
</dbReference>
<dbReference type="PRINTS" id="PR00723">
    <property type="entry name" value="SUBTILISIN"/>
</dbReference>
<evidence type="ECO:0000256" key="3">
    <source>
        <dbReference type="ARBA" id="ARBA00022525"/>
    </source>
</evidence>
<dbReference type="Pfam" id="PF00082">
    <property type="entry name" value="Peptidase_S8"/>
    <property type="match status" value="1"/>
</dbReference>
<dbReference type="GO" id="GO:0004252">
    <property type="term" value="F:serine-type endopeptidase activity"/>
    <property type="evidence" value="ECO:0007669"/>
    <property type="project" value="UniProtKB-UniRule"/>
</dbReference>
<dbReference type="PANTHER" id="PTHR43806">
    <property type="entry name" value="PEPTIDASE S8"/>
    <property type="match status" value="1"/>
</dbReference>
<dbReference type="PANTHER" id="PTHR43806:SF65">
    <property type="entry name" value="SERINE PROTEASE APRX"/>
    <property type="match status" value="1"/>
</dbReference>
<dbReference type="PROSITE" id="PS00136">
    <property type="entry name" value="SUBTILASE_ASP"/>
    <property type="match status" value="1"/>
</dbReference>
<proteinExistence type="inferred from homology"/>
<keyword evidence="2" id="KW-0134">Cell wall</keyword>
<dbReference type="InterPro" id="IPR023827">
    <property type="entry name" value="Peptidase_S8_Asp-AS"/>
</dbReference>
<feature type="domain" description="PA" evidence="13">
    <location>
        <begin position="332"/>
        <end position="400"/>
    </location>
</feature>
<name>A0A5C8P0T1_9BACI</name>
<feature type="active site" description="Charge relay system" evidence="8 9">
    <location>
        <position position="135"/>
    </location>
</feature>
<evidence type="ECO:0000256" key="7">
    <source>
        <dbReference type="ARBA" id="ARBA00022825"/>
    </source>
</evidence>
<gene>
    <name evidence="14" type="ORF">FHP05_04385</name>
</gene>
<dbReference type="CDD" id="cd07474">
    <property type="entry name" value="Peptidases_S8_subtilisin_Vpr-like"/>
    <property type="match status" value="1"/>
</dbReference>
<dbReference type="EMBL" id="VDUW01000002">
    <property type="protein sequence ID" value="TXL66862.1"/>
    <property type="molecule type" value="Genomic_DNA"/>
</dbReference>
<dbReference type="AlphaFoldDB" id="A0A5C8P0T1"/>
<dbReference type="SUPFAM" id="SSF52025">
    <property type="entry name" value="PA domain"/>
    <property type="match status" value="1"/>
</dbReference>
<keyword evidence="15" id="KW-1185">Reference proteome</keyword>
<feature type="active site" description="Charge relay system" evidence="8 9">
    <location>
        <position position="463"/>
    </location>
</feature>
<feature type="domain" description="Peptidase S8/S53" evidence="12">
    <location>
        <begin position="126"/>
        <end position="515"/>
    </location>
</feature>
<dbReference type="InterPro" id="IPR050131">
    <property type="entry name" value="Peptidase_S8_subtilisin-like"/>
</dbReference>
<organism evidence="14 15">
    <name type="scientific">Cerasibacillus terrae</name>
    <dbReference type="NCBI Taxonomy" id="2498845"/>
    <lineage>
        <taxon>Bacteria</taxon>
        <taxon>Bacillati</taxon>
        <taxon>Bacillota</taxon>
        <taxon>Bacilli</taxon>
        <taxon>Bacillales</taxon>
        <taxon>Bacillaceae</taxon>
        <taxon>Cerasibacillus</taxon>
    </lineage>
</organism>
<dbReference type="PROSITE" id="PS00138">
    <property type="entry name" value="SUBTILASE_SER"/>
    <property type="match status" value="1"/>
</dbReference>
<evidence type="ECO:0000256" key="4">
    <source>
        <dbReference type="ARBA" id="ARBA00022670"/>
    </source>
</evidence>
<comment type="similarity">
    <text evidence="1 9 10">Belongs to the peptidase S8 family.</text>
</comment>
<keyword evidence="5" id="KW-0732">Signal</keyword>
<dbReference type="InterPro" id="IPR036852">
    <property type="entry name" value="Peptidase_S8/S53_dom_sf"/>
</dbReference>
<evidence type="ECO:0000259" key="13">
    <source>
        <dbReference type="Pfam" id="PF02225"/>
    </source>
</evidence>
<evidence type="ECO:0000256" key="11">
    <source>
        <dbReference type="SAM" id="MobiDB-lite"/>
    </source>
</evidence>
<dbReference type="InterPro" id="IPR015500">
    <property type="entry name" value="Peptidase_S8_subtilisin-rel"/>
</dbReference>
<dbReference type="Proteomes" id="UP000321574">
    <property type="component" value="Unassembled WGS sequence"/>
</dbReference>
<dbReference type="PROSITE" id="PS51892">
    <property type="entry name" value="SUBTILASE"/>
    <property type="match status" value="1"/>
</dbReference>
<sequence length="730" mass="81151">MVTVDASSNEQHPPQQQGEVEQEEKEQSIIVETSKDPHEAKQYIETYHPSIKVVTVYDQLFQGMALKASPDKIEKIGTLDFVQAIHPVQTYKIDLSFKQAKEKNELLKNVEDAVIPSDWNKTNYTGKGVKVAVIDTGIDYEHPDLEVNYKGGYDLVDLDEDPMETKREEGIPTLHGTHVAGIIAADGQLKGVAPDAEIYAYRALGPGGIGSSIQVIAALEQAVKDGADIINLSLGNSVNGPDYPTSIAVNKAVELGTAVVIANGNSGPETWTVGAPATATKAISVGAYHSAGQKASLYDWKENKHIAFELMRGSVPWKLEKDYPVTLYDRKQPPDLHGKIALIPRGKVPFYELAKQAEKQGAVAVIIYNHEEGVFQGAIQGDEPVGIPVAAISKQDGKELRQRIGNEDYFLQTKYQKVLEGITDFSSRGPVTVNWQIKPNIVAPGKNILSTIPSGYEVLNGTSMAAPFISGIFALMKEAHPDWTNEEIISTLQTTTKMLVDDQNQLLNPSLQGMGLVQIEKALDPDTIIHQPFLTFGKALGFTSKVKQDIWIENKSNQEQIYYFDIPKKQSGVHWDIPRSVRLKKNEKKRVTVGLNINTMLTDKGLHEGWLQLNAGETTYQLPYTFISKEAKNPKLMGFEFSLKPFSKEEYQYRLYATDEVEQIDISLYGMDTLLYQQHLLTIDQVEIGVNEGYISKKHIKAPGFYRALVTIQLKNGTYENKETEIYIEP</sequence>
<dbReference type="InterPro" id="IPR022398">
    <property type="entry name" value="Peptidase_S8_His-AS"/>
</dbReference>
<feature type="active site" description="Charge relay system" evidence="8 9">
    <location>
        <position position="175"/>
    </location>
</feature>
<keyword evidence="6 9" id="KW-0378">Hydrolase</keyword>
<dbReference type="OrthoDB" id="9798386at2"/>
<evidence type="ECO:0000256" key="5">
    <source>
        <dbReference type="ARBA" id="ARBA00022729"/>
    </source>
</evidence>
<evidence type="ECO:0000256" key="1">
    <source>
        <dbReference type="ARBA" id="ARBA00011073"/>
    </source>
</evidence>
<evidence type="ECO:0000256" key="10">
    <source>
        <dbReference type="RuleBase" id="RU003355"/>
    </source>
</evidence>
<dbReference type="Gene3D" id="3.40.50.200">
    <property type="entry name" value="Peptidase S8/S53 domain"/>
    <property type="match status" value="1"/>
</dbReference>
<dbReference type="InterPro" id="IPR046450">
    <property type="entry name" value="PA_dom_sf"/>
</dbReference>
<dbReference type="PROSITE" id="PS00137">
    <property type="entry name" value="SUBTILASE_HIS"/>
    <property type="match status" value="1"/>
</dbReference>
<dbReference type="Pfam" id="PF02225">
    <property type="entry name" value="PA"/>
    <property type="match status" value="1"/>
</dbReference>
<dbReference type="InterPro" id="IPR000209">
    <property type="entry name" value="Peptidase_S8/S53_dom"/>
</dbReference>
<protein>
    <submittedName>
        <fullName evidence="14">Peptidase S8</fullName>
    </submittedName>
</protein>
<reference evidence="14 15" key="1">
    <citation type="submission" date="2019-06" db="EMBL/GenBank/DDBJ databases">
        <title>Cerasibacillus sp. nov., isolated from maize field.</title>
        <authorList>
            <person name="Lin S.-Y."/>
            <person name="Tsai C.-F."/>
            <person name="Young C.-C."/>
        </authorList>
    </citation>
    <scope>NUCLEOTIDE SEQUENCE [LARGE SCALE GENOMIC DNA]</scope>
    <source>
        <strain evidence="14 15">CC-CFT480</strain>
    </source>
</reference>
<keyword evidence="4 9" id="KW-0645">Protease</keyword>
<comment type="caution">
    <text evidence="14">The sequence shown here is derived from an EMBL/GenBank/DDBJ whole genome shotgun (WGS) entry which is preliminary data.</text>
</comment>
<evidence type="ECO:0000256" key="6">
    <source>
        <dbReference type="ARBA" id="ARBA00022801"/>
    </source>
</evidence>
<accession>A0A5C8P0T1</accession>
<evidence type="ECO:0000313" key="15">
    <source>
        <dbReference type="Proteomes" id="UP000321574"/>
    </source>
</evidence>
<keyword evidence="3" id="KW-0964">Secreted</keyword>
<evidence type="ECO:0000259" key="12">
    <source>
        <dbReference type="Pfam" id="PF00082"/>
    </source>
</evidence>
<feature type="region of interest" description="Disordered" evidence="11">
    <location>
        <begin position="1"/>
        <end position="35"/>
    </location>
</feature>
<feature type="compositionally biased region" description="Low complexity" evidence="11">
    <location>
        <begin position="10"/>
        <end position="19"/>
    </location>
</feature>
<evidence type="ECO:0000313" key="14">
    <source>
        <dbReference type="EMBL" id="TXL66862.1"/>
    </source>
</evidence>
<dbReference type="InterPro" id="IPR003137">
    <property type="entry name" value="PA_domain"/>
</dbReference>